<feature type="active site" description="Proton acceptor" evidence="2">
    <location>
        <position position="143"/>
    </location>
</feature>
<organism evidence="5 6">
    <name type="scientific">Polystyrenella longa</name>
    <dbReference type="NCBI Taxonomy" id="2528007"/>
    <lineage>
        <taxon>Bacteria</taxon>
        <taxon>Pseudomonadati</taxon>
        <taxon>Planctomycetota</taxon>
        <taxon>Planctomycetia</taxon>
        <taxon>Planctomycetales</taxon>
        <taxon>Planctomycetaceae</taxon>
        <taxon>Polystyrenella</taxon>
    </lineage>
</organism>
<feature type="binding site" evidence="3">
    <location>
        <position position="76"/>
    </location>
    <ligand>
        <name>substrate</name>
    </ligand>
</feature>
<evidence type="ECO:0000259" key="4">
    <source>
        <dbReference type="Pfam" id="PF17836"/>
    </source>
</evidence>
<proteinExistence type="inferred from homology"/>
<feature type="domain" description="PglD N-terminal" evidence="4">
    <location>
        <begin position="4"/>
        <end position="88"/>
    </location>
</feature>
<evidence type="ECO:0000313" key="5">
    <source>
        <dbReference type="EMBL" id="QDU78395.1"/>
    </source>
</evidence>
<dbReference type="Pfam" id="PF17836">
    <property type="entry name" value="PglD_N"/>
    <property type="match status" value="1"/>
</dbReference>
<keyword evidence="6" id="KW-1185">Reference proteome</keyword>
<comment type="similarity">
    <text evidence="1">Belongs to the transferase hexapeptide repeat family.</text>
</comment>
<dbReference type="KEGG" id="plon:Pla110_00960"/>
<dbReference type="InterPro" id="IPR041561">
    <property type="entry name" value="PglD_N"/>
</dbReference>
<dbReference type="InterPro" id="IPR020019">
    <property type="entry name" value="AcTrfase_PglD-like"/>
</dbReference>
<sequence>MTKQLLIIGAGGLGREVLTWALAAQQTNNVDWKVAGFLDSNRKALTGYPVPQGYSVVGDANTYKPTSNEVFVCAIGDPAIKLKMSRQLRARGGVFTNVIHPTALIGPGCQLGTGIIACPFVTLTTNVEVHDDVVFNIYSGCGHDSVIGAGSLLNGKCEVNGNAKLGEGVFMGCQSAVLPGVKVGDFCRIGAGSVVVRNTRAHTTVMGVPAKKLYSQTDFQQAERKAA</sequence>
<dbReference type="AlphaFoldDB" id="A0A518CGP0"/>
<dbReference type="PANTHER" id="PTHR43300:SF7">
    <property type="entry name" value="UDP-N-ACETYLBACILLOSAMINE N-ACETYLTRANSFERASE"/>
    <property type="match status" value="1"/>
</dbReference>
<dbReference type="RefSeq" id="WP_197440410.1">
    <property type="nucleotide sequence ID" value="NZ_CP036281.1"/>
</dbReference>
<protein>
    <submittedName>
        <fullName evidence="5">UDP-N-acetylbacillosamine N-acetyltransferase</fullName>
        <ecNumber evidence="5">2.3.1.203</ecNumber>
    </submittedName>
</protein>
<dbReference type="SUPFAM" id="SSF51161">
    <property type="entry name" value="Trimeric LpxA-like enzymes"/>
    <property type="match status" value="1"/>
</dbReference>
<evidence type="ECO:0000256" key="1">
    <source>
        <dbReference type="ARBA" id="ARBA00007274"/>
    </source>
</evidence>
<dbReference type="NCBIfam" id="TIGR03570">
    <property type="entry name" value="NeuD_NnaD"/>
    <property type="match status" value="1"/>
</dbReference>
<dbReference type="InterPro" id="IPR001451">
    <property type="entry name" value="Hexapep"/>
</dbReference>
<evidence type="ECO:0000256" key="2">
    <source>
        <dbReference type="PIRSR" id="PIRSR620019-1"/>
    </source>
</evidence>
<reference evidence="5 6" key="1">
    <citation type="submission" date="2019-02" db="EMBL/GenBank/DDBJ databases">
        <title>Deep-cultivation of Planctomycetes and their phenomic and genomic characterization uncovers novel biology.</title>
        <authorList>
            <person name="Wiegand S."/>
            <person name="Jogler M."/>
            <person name="Boedeker C."/>
            <person name="Pinto D."/>
            <person name="Vollmers J."/>
            <person name="Rivas-Marin E."/>
            <person name="Kohn T."/>
            <person name="Peeters S.H."/>
            <person name="Heuer A."/>
            <person name="Rast P."/>
            <person name="Oberbeckmann S."/>
            <person name="Bunk B."/>
            <person name="Jeske O."/>
            <person name="Meyerdierks A."/>
            <person name="Storesund J.E."/>
            <person name="Kallscheuer N."/>
            <person name="Luecker S."/>
            <person name="Lage O.M."/>
            <person name="Pohl T."/>
            <person name="Merkel B.J."/>
            <person name="Hornburger P."/>
            <person name="Mueller R.-W."/>
            <person name="Bruemmer F."/>
            <person name="Labrenz M."/>
            <person name="Spormann A.M."/>
            <person name="Op den Camp H."/>
            <person name="Overmann J."/>
            <person name="Amann R."/>
            <person name="Jetten M.S.M."/>
            <person name="Mascher T."/>
            <person name="Medema M.H."/>
            <person name="Devos D.P."/>
            <person name="Kaster A.-K."/>
            <person name="Ovreas L."/>
            <person name="Rohde M."/>
            <person name="Galperin M.Y."/>
            <person name="Jogler C."/>
        </authorList>
    </citation>
    <scope>NUCLEOTIDE SEQUENCE [LARGE SCALE GENOMIC DNA]</scope>
    <source>
        <strain evidence="5 6">Pla110</strain>
    </source>
</reference>
<dbReference type="Pfam" id="PF00132">
    <property type="entry name" value="Hexapep"/>
    <property type="match status" value="1"/>
</dbReference>
<dbReference type="Gene3D" id="3.40.50.20">
    <property type="match status" value="1"/>
</dbReference>
<dbReference type="EC" id="2.3.1.203" evidence="5"/>
<dbReference type="GO" id="GO:0016746">
    <property type="term" value="F:acyltransferase activity"/>
    <property type="evidence" value="ECO:0007669"/>
    <property type="project" value="UniProtKB-KW"/>
</dbReference>
<dbReference type="InterPro" id="IPR011004">
    <property type="entry name" value="Trimer_LpxA-like_sf"/>
</dbReference>
<feature type="site" description="Increases basicity of active site His" evidence="2">
    <location>
        <position position="144"/>
    </location>
</feature>
<dbReference type="Gene3D" id="2.160.10.10">
    <property type="entry name" value="Hexapeptide repeat proteins"/>
    <property type="match status" value="1"/>
</dbReference>
<name>A0A518CGP0_9PLAN</name>
<dbReference type="EMBL" id="CP036281">
    <property type="protein sequence ID" value="QDU78395.1"/>
    <property type="molecule type" value="Genomic_DNA"/>
</dbReference>
<dbReference type="PANTHER" id="PTHR43300">
    <property type="entry name" value="ACETYLTRANSFERASE"/>
    <property type="match status" value="1"/>
</dbReference>
<dbReference type="InterPro" id="IPR050179">
    <property type="entry name" value="Trans_hexapeptide_repeat"/>
</dbReference>
<accession>A0A518CGP0</accession>
<dbReference type="Proteomes" id="UP000317178">
    <property type="component" value="Chromosome"/>
</dbReference>
<keyword evidence="5" id="KW-0012">Acyltransferase</keyword>
<evidence type="ECO:0000313" key="6">
    <source>
        <dbReference type="Proteomes" id="UP000317178"/>
    </source>
</evidence>
<evidence type="ECO:0000256" key="3">
    <source>
        <dbReference type="PIRSR" id="PIRSR620019-2"/>
    </source>
</evidence>
<keyword evidence="5" id="KW-0808">Transferase</keyword>
<dbReference type="CDD" id="cd03360">
    <property type="entry name" value="LbH_AT_putative"/>
    <property type="match status" value="1"/>
</dbReference>
<gene>
    <name evidence="5" type="primary">pglD</name>
    <name evidence="5" type="ORF">Pla110_00960</name>
</gene>